<dbReference type="AlphaFoldDB" id="A0A238W860"/>
<proteinExistence type="predicted"/>
<evidence type="ECO:0000313" key="2">
    <source>
        <dbReference type="Proteomes" id="UP000198379"/>
    </source>
</evidence>
<dbReference type="RefSeq" id="WP_089370095.1">
    <property type="nucleotide sequence ID" value="NZ_BMEP01000002.1"/>
</dbReference>
<gene>
    <name evidence="1" type="ORF">SAMN06265376_101782</name>
</gene>
<keyword evidence="2" id="KW-1185">Reference proteome</keyword>
<dbReference type="EMBL" id="FZNY01000001">
    <property type="protein sequence ID" value="SNR42607.1"/>
    <property type="molecule type" value="Genomic_DNA"/>
</dbReference>
<name>A0A238W860_9FLAO</name>
<dbReference type="Proteomes" id="UP000198379">
    <property type="component" value="Unassembled WGS sequence"/>
</dbReference>
<accession>A0A238W860</accession>
<organism evidence="1 2">
    <name type="scientific">Dokdonia pacifica</name>
    <dbReference type="NCBI Taxonomy" id="1627892"/>
    <lineage>
        <taxon>Bacteria</taxon>
        <taxon>Pseudomonadati</taxon>
        <taxon>Bacteroidota</taxon>
        <taxon>Flavobacteriia</taxon>
        <taxon>Flavobacteriales</taxon>
        <taxon>Flavobacteriaceae</taxon>
        <taxon>Dokdonia</taxon>
    </lineage>
</organism>
<protein>
    <submittedName>
        <fullName evidence="1">Uncharacterized protein</fullName>
    </submittedName>
</protein>
<sequence>MGLDAIFSFFSSNPKGWNENFYYSPFRVGKKVVEIESNVQRVHNSISKYNAGCIRFRESEVYIEPAEMQKRILEE</sequence>
<evidence type="ECO:0000313" key="1">
    <source>
        <dbReference type="EMBL" id="SNR42607.1"/>
    </source>
</evidence>
<reference evidence="1 2" key="1">
    <citation type="submission" date="2017-06" db="EMBL/GenBank/DDBJ databases">
        <authorList>
            <person name="Kim H.J."/>
            <person name="Triplett B.A."/>
        </authorList>
    </citation>
    <scope>NUCLEOTIDE SEQUENCE [LARGE SCALE GENOMIC DNA]</scope>
    <source>
        <strain evidence="1 2">DSM 25597</strain>
    </source>
</reference>